<evidence type="ECO:0008006" key="3">
    <source>
        <dbReference type="Google" id="ProtNLM"/>
    </source>
</evidence>
<dbReference type="AlphaFoldDB" id="E6V3Y3"/>
<gene>
    <name evidence="1" type="ordered locus">Varpa_3929</name>
</gene>
<name>E6V3Y3_VARPE</name>
<dbReference type="PANTHER" id="PTHR41260">
    <property type="entry name" value="PROTEIN ECSC"/>
    <property type="match status" value="1"/>
</dbReference>
<dbReference type="InterPro" id="IPR024787">
    <property type="entry name" value="EcsC"/>
</dbReference>
<dbReference type="Proteomes" id="UP000008917">
    <property type="component" value="Chromosome"/>
</dbReference>
<evidence type="ECO:0000313" key="1">
    <source>
        <dbReference type="EMBL" id="ADU38102.1"/>
    </source>
</evidence>
<organism evidence="1 2">
    <name type="scientific">Variovorax paradoxus (strain EPS)</name>
    <dbReference type="NCBI Taxonomy" id="595537"/>
    <lineage>
        <taxon>Bacteria</taxon>
        <taxon>Pseudomonadati</taxon>
        <taxon>Pseudomonadota</taxon>
        <taxon>Betaproteobacteria</taxon>
        <taxon>Burkholderiales</taxon>
        <taxon>Comamonadaceae</taxon>
        <taxon>Variovorax</taxon>
    </lineage>
</organism>
<dbReference type="Pfam" id="PF12787">
    <property type="entry name" value="EcsC"/>
    <property type="match status" value="1"/>
</dbReference>
<accession>E6V3Y3</accession>
<dbReference type="OrthoDB" id="1425703at2"/>
<dbReference type="HOGENOM" id="CLU_087895_1_0_4"/>
<evidence type="ECO:0000313" key="2">
    <source>
        <dbReference type="Proteomes" id="UP000008917"/>
    </source>
</evidence>
<reference evidence="1 2" key="2">
    <citation type="journal article" date="2013" name="Genome Announc.">
        <title>Genome of the Root-Associated Plant Growth-Promoting Bacterium Variovorax paradoxus Strain EPS.</title>
        <authorList>
            <person name="Han J.I."/>
            <person name="Spain J.C."/>
            <person name="Leadbetter J.R."/>
            <person name="Ovchinnikova G."/>
            <person name="Goodwin L.A."/>
            <person name="Han C.S."/>
            <person name="Woyke T."/>
            <person name="Davenport K.W."/>
            <person name="Orwin P.M."/>
        </authorList>
    </citation>
    <scope>NUCLEOTIDE SEQUENCE [LARGE SCALE GENOMIC DNA]</scope>
    <source>
        <strain evidence="1 2">EPS</strain>
    </source>
</reference>
<dbReference type="PANTHER" id="PTHR41260:SF1">
    <property type="entry name" value="PROTEIN ECSC"/>
    <property type="match status" value="1"/>
</dbReference>
<sequence length="218" mass="22589">MASSLTQEKIMEVLEWGYEKAVNGIPGLDSAKELANDYAKQGGTPIEQANSLIRWQNAKAGTSGFLTGLGGLITLPIAIPANIASVLYVQIRMIAAIAHLGGYDISDDRVKTMVFATLTGDSAKEVLKDIGIAVGKKVALSAINKISGATITKINQAVGFRLLTKFGTTGIINLGKMVPVLGGVVGATFDSVATNIVGNTARNIFIGQETPAGEATAA</sequence>
<dbReference type="KEGG" id="vpe:Varpa_3929"/>
<protein>
    <recommendedName>
        <fullName evidence="3">EcsC family protein</fullName>
    </recommendedName>
</protein>
<dbReference type="STRING" id="595537.Varpa_3929"/>
<proteinExistence type="predicted"/>
<dbReference type="eggNOG" id="ENOG502ZAV8">
    <property type="taxonomic scope" value="Bacteria"/>
</dbReference>
<dbReference type="EMBL" id="CP002417">
    <property type="protein sequence ID" value="ADU38102.1"/>
    <property type="molecule type" value="Genomic_DNA"/>
</dbReference>
<reference evidence="2" key="1">
    <citation type="submission" date="2010-12" db="EMBL/GenBank/DDBJ databases">
        <title>Complete sequence of Variovorax paradoxus EPS.</title>
        <authorList>
            <consortium name="US DOE Joint Genome Institute"/>
            <person name="Lucas S."/>
            <person name="Copeland A."/>
            <person name="Lapidus A."/>
            <person name="Cheng J.-F."/>
            <person name="Goodwin L."/>
            <person name="Pitluck S."/>
            <person name="Teshima H."/>
            <person name="Detter J.C."/>
            <person name="Han C."/>
            <person name="Tapia R."/>
            <person name="Land M."/>
            <person name="Hauser L."/>
            <person name="Kyrpides N."/>
            <person name="Ivanova N."/>
            <person name="Ovchinnikova G."/>
            <person name="Orwin P."/>
            <person name="Han J.-I.G."/>
            <person name="Woyke T."/>
        </authorList>
    </citation>
    <scope>NUCLEOTIDE SEQUENCE [LARGE SCALE GENOMIC DNA]</scope>
    <source>
        <strain evidence="2">EPS</strain>
    </source>
</reference>